<name>D8QRZ9_SELML</name>
<dbReference type="FunCoup" id="D8QRZ9">
    <property type="interactions" value="1867"/>
</dbReference>
<dbReference type="OrthoDB" id="419694at2759"/>
<dbReference type="EC" id="2.7.1.160" evidence="3"/>
<reference evidence="7 8" key="1">
    <citation type="journal article" date="2011" name="Science">
        <title>The Selaginella genome identifies genetic changes associated with the evolution of vascular plants.</title>
        <authorList>
            <person name="Banks J.A."/>
            <person name="Nishiyama T."/>
            <person name="Hasebe M."/>
            <person name="Bowman J.L."/>
            <person name="Gribskov M."/>
            <person name="dePamphilis C."/>
            <person name="Albert V.A."/>
            <person name="Aono N."/>
            <person name="Aoyama T."/>
            <person name="Ambrose B.A."/>
            <person name="Ashton N.W."/>
            <person name="Axtell M.J."/>
            <person name="Barker E."/>
            <person name="Barker M.S."/>
            <person name="Bennetzen J.L."/>
            <person name="Bonawitz N.D."/>
            <person name="Chapple C."/>
            <person name="Cheng C."/>
            <person name="Correa L.G."/>
            <person name="Dacre M."/>
            <person name="DeBarry J."/>
            <person name="Dreyer I."/>
            <person name="Elias M."/>
            <person name="Engstrom E.M."/>
            <person name="Estelle M."/>
            <person name="Feng L."/>
            <person name="Finet C."/>
            <person name="Floyd S.K."/>
            <person name="Frommer W.B."/>
            <person name="Fujita T."/>
            <person name="Gramzow L."/>
            <person name="Gutensohn M."/>
            <person name="Harholt J."/>
            <person name="Hattori M."/>
            <person name="Heyl A."/>
            <person name="Hirai T."/>
            <person name="Hiwatashi Y."/>
            <person name="Ishikawa M."/>
            <person name="Iwata M."/>
            <person name="Karol K.G."/>
            <person name="Koehler B."/>
            <person name="Kolukisaoglu U."/>
            <person name="Kubo M."/>
            <person name="Kurata T."/>
            <person name="Lalonde S."/>
            <person name="Li K."/>
            <person name="Li Y."/>
            <person name="Litt A."/>
            <person name="Lyons E."/>
            <person name="Manning G."/>
            <person name="Maruyama T."/>
            <person name="Michael T.P."/>
            <person name="Mikami K."/>
            <person name="Miyazaki S."/>
            <person name="Morinaga S."/>
            <person name="Murata T."/>
            <person name="Mueller-Roeber B."/>
            <person name="Nelson D.R."/>
            <person name="Obara M."/>
            <person name="Oguri Y."/>
            <person name="Olmstead R.G."/>
            <person name="Onodera N."/>
            <person name="Petersen B.L."/>
            <person name="Pils B."/>
            <person name="Prigge M."/>
            <person name="Rensing S.A."/>
            <person name="Riano-Pachon D.M."/>
            <person name="Roberts A.W."/>
            <person name="Sato Y."/>
            <person name="Scheller H.V."/>
            <person name="Schulz B."/>
            <person name="Schulz C."/>
            <person name="Shakirov E.V."/>
            <person name="Shibagaki N."/>
            <person name="Shinohara N."/>
            <person name="Shippen D.E."/>
            <person name="Soerensen I."/>
            <person name="Sotooka R."/>
            <person name="Sugimoto N."/>
            <person name="Sugita M."/>
            <person name="Sumikawa N."/>
            <person name="Tanurdzic M."/>
            <person name="Theissen G."/>
            <person name="Ulvskov P."/>
            <person name="Wakazuki S."/>
            <person name="Weng J.K."/>
            <person name="Willats W.W."/>
            <person name="Wipf D."/>
            <person name="Wolf P.G."/>
            <person name="Yang L."/>
            <person name="Zimmer A.D."/>
            <person name="Zhu Q."/>
            <person name="Mitros T."/>
            <person name="Hellsten U."/>
            <person name="Loque D."/>
            <person name="Otillar R."/>
            <person name="Salamov A."/>
            <person name="Schmutz J."/>
            <person name="Shapiro H."/>
            <person name="Lindquist E."/>
            <person name="Lucas S."/>
            <person name="Rokhsar D."/>
            <person name="Grigoriev I.V."/>
        </authorList>
    </citation>
    <scope>NUCLEOTIDE SEQUENCE [LARGE SCALE GENOMIC DNA]</scope>
</reference>
<dbReference type="InParanoid" id="D8QRZ9"/>
<comment type="similarity">
    <text evidence="2">Belongs to the KptA/TPT1 family.</text>
</comment>
<dbReference type="Gene3D" id="3.20.170.30">
    <property type="match status" value="1"/>
</dbReference>
<evidence type="ECO:0000256" key="5">
    <source>
        <dbReference type="ARBA" id="ARBA00023027"/>
    </source>
</evidence>
<dbReference type="Proteomes" id="UP000001514">
    <property type="component" value="Unassembled WGS sequence"/>
</dbReference>
<dbReference type="GO" id="GO:0000215">
    <property type="term" value="F:tRNA 2'-phosphotransferase activity"/>
    <property type="evidence" value="ECO:0000318"/>
    <property type="project" value="GO_Central"/>
</dbReference>
<gene>
    <name evidence="7" type="ORF">SELMODRAFT_77175</name>
</gene>
<evidence type="ECO:0000256" key="4">
    <source>
        <dbReference type="ARBA" id="ARBA00022679"/>
    </source>
</evidence>
<evidence type="ECO:0000256" key="2">
    <source>
        <dbReference type="ARBA" id="ARBA00009836"/>
    </source>
</evidence>
<evidence type="ECO:0000313" key="8">
    <source>
        <dbReference type="Proteomes" id="UP000001514"/>
    </source>
</evidence>
<dbReference type="EMBL" id="GL377566">
    <property type="protein sequence ID" value="EFJ37354.1"/>
    <property type="molecule type" value="Genomic_DNA"/>
</dbReference>
<dbReference type="InterPro" id="IPR002745">
    <property type="entry name" value="Ptrans_KptA/Tpt1"/>
</dbReference>
<dbReference type="OMA" id="ESWPERN"/>
<evidence type="ECO:0000313" key="7">
    <source>
        <dbReference type="EMBL" id="EFJ37354.1"/>
    </source>
</evidence>
<protein>
    <recommendedName>
        <fullName evidence="3">2'-phosphotransferase</fullName>
        <ecNumber evidence="3">2.7.1.160</ecNumber>
    </recommendedName>
</protein>
<organism evidence="8">
    <name type="scientific">Selaginella moellendorffii</name>
    <name type="common">Spikemoss</name>
    <dbReference type="NCBI Taxonomy" id="88036"/>
    <lineage>
        <taxon>Eukaryota</taxon>
        <taxon>Viridiplantae</taxon>
        <taxon>Streptophyta</taxon>
        <taxon>Embryophyta</taxon>
        <taxon>Tracheophyta</taxon>
        <taxon>Lycopodiopsida</taxon>
        <taxon>Selaginellales</taxon>
        <taxon>Selaginellaceae</taxon>
        <taxon>Selaginella</taxon>
    </lineage>
</organism>
<sequence>TGDPRFDSLGRTLCRILRHQATQLSLPIRSNGYVKVDDILRLTIRTHAGIPMNEHSVEEVLRVVERDPKQRYSTMVEGGELFIRANQGHSMKVVASDALLTEITSADQVPVCVHGTFRCFLPSIMRTGLNRMSRNHVHFAIGLPNEEGVISGMMDSVEVLIYLNVAKALQDDMKLYISDNKVLLTEGFAGVVPCEYFEKVVEWPTFTVIA</sequence>
<dbReference type="Gramene" id="EFJ37354">
    <property type="protein sequence ID" value="EFJ37354"/>
    <property type="gene ID" value="SELMODRAFT_77175"/>
</dbReference>
<proteinExistence type="inferred from homology"/>
<evidence type="ECO:0000256" key="3">
    <source>
        <dbReference type="ARBA" id="ARBA00012007"/>
    </source>
</evidence>
<dbReference type="AlphaFoldDB" id="D8QRZ9"/>
<evidence type="ECO:0000256" key="1">
    <source>
        <dbReference type="ARBA" id="ARBA00003343"/>
    </source>
</evidence>
<dbReference type="GO" id="GO:0006388">
    <property type="term" value="P:tRNA splicing, via endonucleolytic cleavage and ligation"/>
    <property type="evidence" value="ECO:0000318"/>
    <property type="project" value="GO_Central"/>
</dbReference>
<dbReference type="SUPFAM" id="SSF56399">
    <property type="entry name" value="ADP-ribosylation"/>
    <property type="match status" value="1"/>
</dbReference>
<dbReference type="HOGENOM" id="CLU_052998_1_1_1"/>
<comment type="catalytic activity">
    <reaction evidence="6">
        <text>2'-phospho-[ligated tRNA] + NAD(+) = mature tRNA + ADP-alpha-D-ribose 1'',2''-cyclic phosphate + nicotinamide</text>
        <dbReference type="Rhea" id="RHEA:23324"/>
        <dbReference type="Rhea" id="RHEA-COMP:11106"/>
        <dbReference type="Rhea" id="RHEA-COMP:11107"/>
        <dbReference type="ChEBI" id="CHEBI:17154"/>
        <dbReference type="ChEBI" id="CHEBI:57540"/>
        <dbReference type="ChEBI" id="CHEBI:76596"/>
        <dbReference type="ChEBI" id="CHEBI:82883"/>
        <dbReference type="ChEBI" id="CHEBI:85027"/>
        <dbReference type="EC" id="2.7.1.160"/>
    </reaction>
</comment>
<feature type="non-terminal residue" evidence="7">
    <location>
        <position position="1"/>
    </location>
</feature>
<dbReference type="PANTHER" id="PTHR12684">
    <property type="entry name" value="PUTATIVE PHOSPHOTRANSFERASE"/>
    <property type="match status" value="1"/>
</dbReference>
<dbReference type="Gene3D" id="1.10.10.970">
    <property type="entry name" value="RNA 2'-phosphotransferase, Tpt1/KptA family, N-terminal domain"/>
    <property type="match status" value="1"/>
</dbReference>
<dbReference type="Pfam" id="PF01885">
    <property type="entry name" value="PTS_2-RNA"/>
    <property type="match status" value="1"/>
</dbReference>
<dbReference type="PANTHER" id="PTHR12684:SF2">
    <property type="entry name" value="TRNA 2'-PHOSPHOTRANSFERASE 1"/>
    <property type="match status" value="1"/>
</dbReference>
<accession>D8QRZ9</accession>
<dbReference type="InterPro" id="IPR042080">
    <property type="entry name" value="RNA_2'-PTrans_N"/>
</dbReference>
<dbReference type="eggNOG" id="KOG2278">
    <property type="taxonomic scope" value="Eukaryota"/>
</dbReference>
<dbReference type="InterPro" id="IPR042081">
    <property type="entry name" value="RNA_2'-PTrans_C"/>
</dbReference>
<comment type="function">
    <text evidence="1">Catalyzes the last step of tRNA splicing, the transfer of the splice junction 2'-phosphate from ligated tRNA to NAD to produce ADP-ribose 1''-2'' cyclic phosphate.</text>
</comment>
<dbReference type="KEGG" id="smo:SELMODRAFT_77175"/>
<keyword evidence="5" id="KW-0520">NAD</keyword>
<keyword evidence="8" id="KW-1185">Reference proteome</keyword>
<keyword evidence="4" id="KW-0808">Transferase</keyword>
<evidence type="ECO:0000256" key="6">
    <source>
        <dbReference type="ARBA" id="ARBA00047949"/>
    </source>
</evidence>